<evidence type="ECO:0000313" key="2">
    <source>
        <dbReference type="EMBL" id="KAF0442092.1"/>
    </source>
</evidence>
<comment type="caution">
    <text evidence="2">The sequence shown here is derived from an EMBL/GenBank/DDBJ whole genome shotgun (WGS) entry which is preliminary data.</text>
</comment>
<proteinExistence type="predicted"/>
<dbReference type="AlphaFoldDB" id="A0A8H3XAY0"/>
<sequence>MREKTEISKGLCAISNNKKYQYPSNKQYTLNKIPGSKTSQNKRRLRLEEEMKPYLHEFKVEKKKQRIKIKQPKETRFNLRQQEDIMDLSSQCWTTLPNLLEIQSTSTNSSFAEFVTAAVSTPIIETYDLSQKSQINDPELSPTICMNDDHALLWIYFILILIYSYSLHANADHPNLVPDTSFVPLYSGIIIY</sequence>
<keyword evidence="3" id="KW-1185">Reference proteome</keyword>
<dbReference type="EMBL" id="WTPW01001329">
    <property type="protein sequence ID" value="KAF0442092.1"/>
    <property type="molecule type" value="Genomic_DNA"/>
</dbReference>
<organism evidence="2 3">
    <name type="scientific">Gigaspora margarita</name>
    <dbReference type="NCBI Taxonomy" id="4874"/>
    <lineage>
        <taxon>Eukaryota</taxon>
        <taxon>Fungi</taxon>
        <taxon>Fungi incertae sedis</taxon>
        <taxon>Mucoromycota</taxon>
        <taxon>Glomeromycotina</taxon>
        <taxon>Glomeromycetes</taxon>
        <taxon>Diversisporales</taxon>
        <taxon>Gigasporaceae</taxon>
        <taxon>Gigaspora</taxon>
    </lineage>
</organism>
<protein>
    <submittedName>
        <fullName evidence="2">Uncharacterized protein</fullName>
    </submittedName>
</protein>
<evidence type="ECO:0000256" key="1">
    <source>
        <dbReference type="SAM" id="Phobius"/>
    </source>
</evidence>
<keyword evidence="1" id="KW-0472">Membrane</keyword>
<name>A0A8H3XAY0_GIGMA</name>
<dbReference type="Proteomes" id="UP000439903">
    <property type="component" value="Unassembled WGS sequence"/>
</dbReference>
<keyword evidence="1" id="KW-0812">Transmembrane</keyword>
<evidence type="ECO:0000313" key="3">
    <source>
        <dbReference type="Proteomes" id="UP000439903"/>
    </source>
</evidence>
<feature type="transmembrane region" description="Helical" evidence="1">
    <location>
        <begin position="151"/>
        <end position="168"/>
    </location>
</feature>
<keyword evidence="1" id="KW-1133">Transmembrane helix</keyword>
<dbReference type="OrthoDB" id="10409996at2759"/>
<accession>A0A8H3XAY0</accession>
<gene>
    <name evidence="2" type="ORF">F8M41_003706</name>
</gene>
<reference evidence="2 3" key="1">
    <citation type="journal article" date="2019" name="Environ. Microbiol.">
        <title>At the nexus of three kingdoms: the genome of the mycorrhizal fungus Gigaspora margarita provides insights into plant, endobacterial and fungal interactions.</title>
        <authorList>
            <person name="Venice F."/>
            <person name="Ghignone S."/>
            <person name="Salvioli di Fossalunga A."/>
            <person name="Amselem J."/>
            <person name="Novero M."/>
            <person name="Xianan X."/>
            <person name="Sedzielewska Toro K."/>
            <person name="Morin E."/>
            <person name="Lipzen A."/>
            <person name="Grigoriev I.V."/>
            <person name="Henrissat B."/>
            <person name="Martin F.M."/>
            <person name="Bonfante P."/>
        </authorList>
    </citation>
    <scope>NUCLEOTIDE SEQUENCE [LARGE SCALE GENOMIC DNA]</scope>
    <source>
        <strain evidence="2 3">BEG34</strain>
    </source>
</reference>